<evidence type="ECO:0000313" key="1">
    <source>
        <dbReference type="EMBL" id="GFN82057.1"/>
    </source>
</evidence>
<dbReference type="AlphaFoldDB" id="A0AAV3YIL6"/>
<evidence type="ECO:0000313" key="2">
    <source>
        <dbReference type="Proteomes" id="UP000735302"/>
    </source>
</evidence>
<reference evidence="1 2" key="1">
    <citation type="journal article" date="2021" name="Elife">
        <title>Chloroplast acquisition without the gene transfer in kleptoplastic sea slugs, Plakobranchus ocellatus.</title>
        <authorList>
            <person name="Maeda T."/>
            <person name="Takahashi S."/>
            <person name="Yoshida T."/>
            <person name="Shimamura S."/>
            <person name="Takaki Y."/>
            <person name="Nagai Y."/>
            <person name="Toyoda A."/>
            <person name="Suzuki Y."/>
            <person name="Arimoto A."/>
            <person name="Ishii H."/>
            <person name="Satoh N."/>
            <person name="Nishiyama T."/>
            <person name="Hasebe M."/>
            <person name="Maruyama T."/>
            <person name="Minagawa J."/>
            <person name="Obokata J."/>
            <person name="Shigenobu S."/>
        </authorList>
    </citation>
    <scope>NUCLEOTIDE SEQUENCE [LARGE SCALE GENOMIC DNA]</scope>
</reference>
<protein>
    <submittedName>
        <fullName evidence="1">Uncharacterized protein</fullName>
    </submittedName>
</protein>
<organism evidence="1 2">
    <name type="scientific">Plakobranchus ocellatus</name>
    <dbReference type="NCBI Taxonomy" id="259542"/>
    <lineage>
        <taxon>Eukaryota</taxon>
        <taxon>Metazoa</taxon>
        <taxon>Spiralia</taxon>
        <taxon>Lophotrochozoa</taxon>
        <taxon>Mollusca</taxon>
        <taxon>Gastropoda</taxon>
        <taxon>Heterobranchia</taxon>
        <taxon>Euthyneura</taxon>
        <taxon>Panpulmonata</taxon>
        <taxon>Sacoglossa</taxon>
        <taxon>Placobranchoidea</taxon>
        <taxon>Plakobranchidae</taxon>
        <taxon>Plakobranchus</taxon>
    </lineage>
</organism>
<name>A0AAV3YIL6_9GAST</name>
<keyword evidence="2" id="KW-1185">Reference proteome</keyword>
<comment type="caution">
    <text evidence="1">The sequence shown here is derived from an EMBL/GenBank/DDBJ whole genome shotgun (WGS) entry which is preliminary data.</text>
</comment>
<dbReference type="Proteomes" id="UP000735302">
    <property type="component" value="Unassembled WGS sequence"/>
</dbReference>
<sequence>MFFCVGVHLHSTPSPWVWAAGSSPAPSWSTIHAFMDPCNRVRHGRVTYGRVRVHYALWTISMDTSDIKFDEPRFRAKSSTVDIYSDKALQEIHLLIQRVTKFYSERFERHSFGDKRSSLSEYLIQEGIGQVGLLHPS</sequence>
<gene>
    <name evidence="1" type="ORF">PoB_000856300</name>
</gene>
<proteinExistence type="predicted"/>
<dbReference type="EMBL" id="BLXT01000975">
    <property type="protein sequence ID" value="GFN82057.1"/>
    <property type="molecule type" value="Genomic_DNA"/>
</dbReference>
<accession>A0AAV3YIL6</accession>